<proteinExistence type="inferred from homology"/>
<dbReference type="SMART" id="SM00631">
    <property type="entry name" value="Zn_pept"/>
    <property type="match status" value="1"/>
</dbReference>
<evidence type="ECO:0000313" key="10">
    <source>
        <dbReference type="EMBL" id="GAA1959547.1"/>
    </source>
</evidence>
<dbReference type="Pfam" id="PF00092">
    <property type="entry name" value="VWA"/>
    <property type="match status" value="1"/>
</dbReference>
<feature type="domain" description="VWFA" evidence="8">
    <location>
        <begin position="412"/>
        <end position="603"/>
    </location>
</feature>
<feature type="domain" description="Peptidase M14" evidence="9">
    <location>
        <begin position="90"/>
        <end position="400"/>
    </location>
</feature>
<dbReference type="InterPro" id="IPR000834">
    <property type="entry name" value="Peptidase_M14"/>
</dbReference>
<dbReference type="SMART" id="SM00327">
    <property type="entry name" value="VWA"/>
    <property type="match status" value="1"/>
</dbReference>
<comment type="similarity">
    <text evidence="2 7">Belongs to the peptidase M14 family.</text>
</comment>
<evidence type="ECO:0000256" key="6">
    <source>
        <dbReference type="ARBA" id="ARBA00023049"/>
    </source>
</evidence>
<name>A0ABP5C8N4_9MICO</name>
<dbReference type="SUPFAM" id="SSF53300">
    <property type="entry name" value="vWA-like"/>
    <property type="match status" value="1"/>
</dbReference>
<dbReference type="CDD" id="cd00198">
    <property type="entry name" value="vWFA"/>
    <property type="match status" value="1"/>
</dbReference>
<evidence type="ECO:0000256" key="4">
    <source>
        <dbReference type="ARBA" id="ARBA00022801"/>
    </source>
</evidence>
<evidence type="ECO:0000313" key="11">
    <source>
        <dbReference type="Proteomes" id="UP001499933"/>
    </source>
</evidence>
<evidence type="ECO:0000256" key="2">
    <source>
        <dbReference type="ARBA" id="ARBA00005988"/>
    </source>
</evidence>
<dbReference type="PROSITE" id="PS52035">
    <property type="entry name" value="PEPTIDASE_M14"/>
    <property type="match status" value="1"/>
</dbReference>
<dbReference type="Proteomes" id="UP001499933">
    <property type="component" value="Unassembled WGS sequence"/>
</dbReference>
<dbReference type="PANTHER" id="PTHR11705:SF143">
    <property type="entry name" value="SLL0236 PROTEIN"/>
    <property type="match status" value="1"/>
</dbReference>
<dbReference type="PROSITE" id="PS50234">
    <property type="entry name" value="VWFA"/>
    <property type="match status" value="1"/>
</dbReference>
<keyword evidence="6" id="KW-0482">Metalloprotease</keyword>
<dbReference type="InterPro" id="IPR002035">
    <property type="entry name" value="VWF_A"/>
</dbReference>
<dbReference type="Gene3D" id="3.40.50.410">
    <property type="entry name" value="von Willebrand factor, type A domain"/>
    <property type="match status" value="1"/>
</dbReference>
<comment type="cofactor">
    <cofactor evidence="1">
        <name>Zn(2+)</name>
        <dbReference type="ChEBI" id="CHEBI:29105"/>
    </cofactor>
</comment>
<dbReference type="Gene3D" id="3.40.630.10">
    <property type="entry name" value="Zn peptidases"/>
    <property type="match status" value="1"/>
</dbReference>
<accession>A0ABP5C8N4</accession>
<keyword evidence="5" id="KW-0862">Zinc</keyword>
<evidence type="ECO:0008006" key="12">
    <source>
        <dbReference type="Google" id="ProtNLM"/>
    </source>
</evidence>
<dbReference type="InterPro" id="IPR036465">
    <property type="entry name" value="vWFA_dom_sf"/>
</dbReference>
<gene>
    <name evidence="10" type="ORF">GCM10009776_22610</name>
</gene>
<evidence type="ECO:0000259" key="9">
    <source>
        <dbReference type="PROSITE" id="PS52035"/>
    </source>
</evidence>
<dbReference type="PANTHER" id="PTHR11705">
    <property type="entry name" value="PROTEASE FAMILY M14 CARBOXYPEPTIDASE A,B"/>
    <property type="match status" value="1"/>
</dbReference>
<keyword evidence="11" id="KW-1185">Reference proteome</keyword>
<evidence type="ECO:0000256" key="3">
    <source>
        <dbReference type="ARBA" id="ARBA00022670"/>
    </source>
</evidence>
<protein>
    <recommendedName>
        <fullName evidence="12">Peptidase M14 carboxypeptidase A domain-containing protein</fullName>
    </recommendedName>
</protein>
<comment type="caution">
    <text evidence="10">The sequence shown here is derived from an EMBL/GenBank/DDBJ whole genome shotgun (WGS) entry which is preliminary data.</text>
</comment>
<evidence type="ECO:0000256" key="7">
    <source>
        <dbReference type="PROSITE-ProRule" id="PRU01379"/>
    </source>
</evidence>
<feature type="active site" description="Proton donor/acceptor" evidence="7">
    <location>
        <position position="370"/>
    </location>
</feature>
<keyword evidence="3" id="KW-0645">Protease</keyword>
<reference evidence="11" key="1">
    <citation type="journal article" date="2019" name="Int. J. Syst. Evol. Microbiol.">
        <title>The Global Catalogue of Microorganisms (GCM) 10K type strain sequencing project: providing services to taxonomists for standard genome sequencing and annotation.</title>
        <authorList>
            <consortium name="The Broad Institute Genomics Platform"/>
            <consortium name="The Broad Institute Genome Sequencing Center for Infectious Disease"/>
            <person name="Wu L."/>
            <person name="Ma J."/>
        </authorList>
    </citation>
    <scope>NUCLEOTIDE SEQUENCE [LARGE SCALE GENOMIC DNA]</scope>
    <source>
        <strain evidence="11">JCM 14901</strain>
    </source>
</reference>
<dbReference type="EMBL" id="BAAAOG010000003">
    <property type="protein sequence ID" value="GAA1959547.1"/>
    <property type="molecule type" value="Genomic_DNA"/>
</dbReference>
<evidence type="ECO:0000256" key="5">
    <source>
        <dbReference type="ARBA" id="ARBA00022833"/>
    </source>
</evidence>
<dbReference type="Pfam" id="PF00246">
    <property type="entry name" value="Peptidase_M14"/>
    <property type="match status" value="1"/>
</dbReference>
<evidence type="ECO:0000256" key="1">
    <source>
        <dbReference type="ARBA" id="ARBA00001947"/>
    </source>
</evidence>
<dbReference type="SUPFAM" id="SSF53187">
    <property type="entry name" value="Zn-dependent exopeptidases"/>
    <property type="match status" value="1"/>
</dbReference>
<evidence type="ECO:0000259" key="8">
    <source>
        <dbReference type="PROSITE" id="PS50234"/>
    </source>
</evidence>
<sequence>MATYRCTVPATPANELVVAQLDAEGRIAADHRRVADDLIHLTLTDAEIAVLEGLGLPVTRGDPLQVRDLRDDVGDAGGGGVDIVTGFVSAYLDGPGIAAAITALAAAHPTLCTLTTLPEATLGYDGGFAPAAGPASVQLLRITTTPASHAKPGFLLIGGTHAREWMNPLIAAEFASQLLNNYAPGSVDPGVQAINALVDGLDLLIVPVLNPDGLTYSIHDDAGWRKNRRSNGGGCFGVDNNRNYEVYFGGAGSSGLPCDETYRGAYAFSEAENRNIRFLLDEHPNVLVGVDLHSYGQQILRPNPMGGSFIASEPVSAADDAIYVGLESTLRTAIQTVNGLAYSLGSTSNHAGPSDEYMFFAHRVFGFNTECGLDFQPPWSDATGVIAEMTSGLRALAESTRTLALTTPTPLSVVQCIDRTGSMIAFGYEAPARQNAKRFIDLLSLGDSTAVVSFADPNPGVTPPADRAHVEAPLTLLDDPGDAASVQAAVDGITFGGWTPIGAGLQASGAQLAGIPAPRAVLLISDGFQNVDPTVASALTTLPAGLRVYTVALGPAADAPLLQSIATSTGGMFLNSPTALDLHLAYNDMRAGITDQGLVMNQVDSVPISDIPVEAGADELTVSVSTLEAKQSEVVLISPSGRPVSADDWGATVTRGEGYTNISVLRPAPGVWRLRRGERGSASAVAAFVRSPLRVRLSAPSFVEKGAPVTIGLRARFDKRVLRPPRLSIESVWQDRLALPEGLDPDRDAEKLQALLRQSRPRARRRIWEGPSATLPQGFSTVTIRADGRLPGGSPFVRVLRRTIQVP</sequence>
<organism evidence="10 11">
    <name type="scientific">Microbacterium deminutum</name>
    <dbReference type="NCBI Taxonomy" id="344164"/>
    <lineage>
        <taxon>Bacteria</taxon>
        <taxon>Bacillati</taxon>
        <taxon>Actinomycetota</taxon>
        <taxon>Actinomycetes</taxon>
        <taxon>Micrococcales</taxon>
        <taxon>Microbacteriaceae</taxon>
        <taxon>Microbacterium</taxon>
    </lineage>
</organism>
<keyword evidence="4" id="KW-0378">Hydrolase</keyword>